<evidence type="ECO:0000256" key="1">
    <source>
        <dbReference type="ARBA" id="ARBA00001974"/>
    </source>
</evidence>
<name>A0A975PZS0_9MYCO</name>
<dbReference type="EMBL" id="CP046600">
    <property type="protein sequence ID" value="QUR69928.1"/>
    <property type="molecule type" value="Genomic_DNA"/>
</dbReference>
<dbReference type="Proteomes" id="UP000682202">
    <property type="component" value="Chromosome"/>
</dbReference>
<evidence type="ECO:0000256" key="4">
    <source>
        <dbReference type="ARBA" id="ARBA00022827"/>
    </source>
</evidence>
<proteinExistence type="inferred from homology"/>
<gene>
    <name evidence="9" type="ORF">F6B93_18415</name>
</gene>
<keyword evidence="5" id="KW-0521">NADP</keyword>
<evidence type="ECO:0000256" key="6">
    <source>
        <dbReference type="ARBA" id="ARBA00023002"/>
    </source>
</evidence>
<feature type="domain" description="DUF4873" evidence="8">
    <location>
        <begin position="307"/>
        <end position="393"/>
    </location>
</feature>
<comment type="cofactor">
    <cofactor evidence="1">
        <name>FAD</name>
        <dbReference type="ChEBI" id="CHEBI:57692"/>
    </cofactor>
</comment>
<dbReference type="InterPro" id="IPR032371">
    <property type="entry name" value="DUF4873"/>
</dbReference>
<evidence type="ECO:0000256" key="3">
    <source>
        <dbReference type="ARBA" id="ARBA00022630"/>
    </source>
</evidence>
<accession>A0A975PZS0</accession>
<dbReference type="InterPro" id="IPR036188">
    <property type="entry name" value="FAD/NAD-bd_sf"/>
</dbReference>
<dbReference type="Gene3D" id="3.50.50.60">
    <property type="entry name" value="FAD/NAD(P)-binding domain"/>
    <property type="match status" value="2"/>
</dbReference>
<comment type="similarity">
    <text evidence="2">Belongs to the FAD-binding monooxygenase family.</text>
</comment>
<dbReference type="InterPro" id="IPR050775">
    <property type="entry name" value="FAD-binding_Monooxygenases"/>
</dbReference>
<evidence type="ECO:0000256" key="2">
    <source>
        <dbReference type="ARBA" id="ARBA00010139"/>
    </source>
</evidence>
<dbReference type="AlphaFoldDB" id="A0A975PZS0"/>
<dbReference type="SUPFAM" id="SSF51905">
    <property type="entry name" value="FAD/NAD(P)-binding domain"/>
    <property type="match status" value="1"/>
</dbReference>
<dbReference type="PANTHER" id="PTHR43098:SF3">
    <property type="entry name" value="L-ORNITHINE N(5)-MONOOXYGENASE-RELATED"/>
    <property type="match status" value="1"/>
</dbReference>
<dbReference type="Pfam" id="PF16170">
    <property type="entry name" value="DUF4873"/>
    <property type="match status" value="1"/>
</dbReference>
<evidence type="ECO:0000313" key="10">
    <source>
        <dbReference type="Proteomes" id="UP000682202"/>
    </source>
</evidence>
<sequence length="404" mass="43613">MAAGISDFAIFDKTPAAPPRWPAPLAGRLRLGRNIVRSAFDDSTDTWTLRTDCGHDLRARVAIAAHSSVLVPWIPDFAGSADFQGESFHAAAWPADFDPTGKRVAIIGADAAAGYFVGQLVESARSVTLFAHAPRRVVTVVPSRMTRAKHWLQRHIRSPRPGPVLTGPAIEALTSSGIRTSDGLVHRTDTIIFGTGLAIADDVCDQTLIGTGGLPLRRAWRAGSEPYFGVAVHGFPNLFFVPGPDTVAQARYVTECVQLMKRTASTRIEVRRSSQQVFNERALTRSAQPRSVASVFSLSSGTAEDNEIYEGAATLTLAGTRHRVRVRLTGHLDPIDGNYHWQGMILDSLPKDARTHTGPTTLTVGEHTAPARVVERTPWGTHSVAGVGAPPYPARVGYPNLDRT</sequence>
<evidence type="ECO:0000256" key="5">
    <source>
        <dbReference type="ARBA" id="ARBA00022857"/>
    </source>
</evidence>
<keyword evidence="10" id="KW-1185">Reference proteome</keyword>
<organism evidence="9 10">
    <name type="scientific">Mycobacterium spongiae</name>
    <dbReference type="NCBI Taxonomy" id="886343"/>
    <lineage>
        <taxon>Bacteria</taxon>
        <taxon>Bacillati</taxon>
        <taxon>Actinomycetota</taxon>
        <taxon>Actinomycetes</taxon>
        <taxon>Mycobacteriales</taxon>
        <taxon>Mycobacteriaceae</taxon>
        <taxon>Mycobacterium</taxon>
    </lineage>
</organism>
<keyword evidence="7" id="KW-0503">Monooxygenase</keyword>
<evidence type="ECO:0000256" key="7">
    <source>
        <dbReference type="ARBA" id="ARBA00023033"/>
    </source>
</evidence>
<reference evidence="9" key="1">
    <citation type="submission" date="2019-12" db="EMBL/GenBank/DDBJ databases">
        <title>Mycobacterium spongiae sp. nov.</title>
        <authorList>
            <person name="Stinear T."/>
        </authorList>
    </citation>
    <scope>NUCLEOTIDE SEQUENCE</scope>
    <source>
        <strain evidence="9">FSD4b-SM</strain>
    </source>
</reference>
<evidence type="ECO:0000259" key="8">
    <source>
        <dbReference type="Pfam" id="PF16170"/>
    </source>
</evidence>
<keyword evidence="3" id="KW-0285">Flavoprotein</keyword>
<evidence type="ECO:0000313" key="9">
    <source>
        <dbReference type="EMBL" id="QUR69928.1"/>
    </source>
</evidence>
<dbReference type="GO" id="GO:0016709">
    <property type="term" value="F:oxidoreductase activity, acting on paired donors, with incorporation or reduction of molecular oxygen, NAD(P)H as one donor, and incorporation of one atom of oxygen"/>
    <property type="evidence" value="ECO:0007669"/>
    <property type="project" value="UniProtKB-ARBA"/>
</dbReference>
<keyword evidence="6" id="KW-0560">Oxidoreductase</keyword>
<dbReference type="KEGG" id="mspg:F6B93_18415"/>
<keyword evidence="4" id="KW-0274">FAD</keyword>
<protein>
    <submittedName>
        <fullName evidence="9">DUF4873 domain-containing protein</fullName>
    </submittedName>
</protein>
<dbReference type="PANTHER" id="PTHR43098">
    <property type="entry name" value="L-ORNITHINE N(5)-MONOOXYGENASE-RELATED"/>
    <property type="match status" value="1"/>
</dbReference>